<dbReference type="Proteomes" id="UP000253689">
    <property type="component" value="Chromosome"/>
</dbReference>
<dbReference type="EMBL" id="CP031088">
    <property type="protein sequence ID" value="AXF95854.1"/>
    <property type="molecule type" value="Genomic_DNA"/>
</dbReference>
<evidence type="ECO:0000313" key="2">
    <source>
        <dbReference type="Proteomes" id="UP000253689"/>
    </source>
</evidence>
<dbReference type="RefSeq" id="WP_245938519.1">
    <property type="nucleotide sequence ID" value="NZ_CP031088.1"/>
</dbReference>
<protein>
    <submittedName>
        <fullName evidence="1">Uncharacterized protein</fullName>
    </submittedName>
</protein>
<dbReference type="KEGG" id="sphh:SDAV_00871"/>
<gene>
    <name evidence="1" type="ORF">SDAV_00871</name>
</gene>
<sequence>MKEDLNSTQHQILTQEDNLDNFVTDLYYFSTLLETLKKDFKNHLTDLTRLKNNKKITTEEYQTNLKILKNLYKSKMMELKQNILKMADLW</sequence>
<name>A0A345DNR6_9MOLU</name>
<keyword evidence="2" id="KW-1185">Reference proteome</keyword>
<evidence type="ECO:0000313" key="1">
    <source>
        <dbReference type="EMBL" id="AXF95854.1"/>
    </source>
</evidence>
<reference evidence="2" key="1">
    <citation type="submission" date="2018-07" db="EMBL/GenBank/DDBJ databases">
        <title>Complete Genome Sequence of Spiroplasma phoeniceum.</title>
        <authorList>
            <person name="Davis R.E."/>
            <person name="Shao J.Y."/>
            <person name="Zhao Y."/>
            <person name="Silver A."/>
            <person name="Stump z."/>
            <person name="Gasparich G."/>
        </authorList>
    </citation>
    <scope>NUCLEOTIDE SEQUENCE [LARGE SCALE GENOMIC DNA]</scope>
    <source>
        <strain evidence="2">P40</strain>
    </source>
</reference>
<proteinExistence type="predicted"/>
<dbReference type="AlphaFoldDB" id="A0A345DNR6"/>
<organism evidence="1 2">
    <name type="scientific">Spiroplasma phoeniceum P40</name>
    <dbReference type="NCBI Taxonomy" id="1276259"/>
    <lineage>
        <taxon>Bacteria</taxon>
        <taxon>Bacillati</taxon>
        <taxon>Mycoplasmatota</taxon>
        <taxon>Mollicutes</taxon>
        <taxon>Entomoplasmatales</taxon>
        <taxon>Spiroplasmataceae</taxon>
        <taxon>Spiroplasma</taxon>
    </lineage>
</organism>
<accession>A0A345DNR6</accession>